<dbReference type="GO" id="GO:0005634">
    <property type="term" value="C:nucleus"/>
    <property type="evidence" value="ECO:0007669"/>
    <property type="project" value="UniProtKB-SubCell"/>
</dbReference>
<accession>A0AAJ0FNP3</accession>
<dbReference type="AlphaFoldDB" id="A0AAJ0FNP3"/>
<dbReference type="Proteomes" id="UP001251528">
    <property type="component" value="Unassembled WGS sequence"/>
</dbReference>
<dbReference type="EMBL" id="JASWJB010000373">
    <property type="protein sequence ID" value="KAK2591012.1"/>
    <property type="molecule type" value="Genomic_DNA"/>
</dbReference>
<organism evidence="3 4">
    <name type="scientific">Conoideocrella luteorostrata</name>
    <dbReference type="NCBI Taxonomy" id="1105319"/>
    <lineage>
        <taxon>Eukaryota</taxon>
        <taxon>Fungi</taxon>
        <taxon>Dikarya</taxon>
        <taxon>Ascomycota</taxon>
        <taxon>Pezizomycotina</taxon>
        <taxon>Sordariomycetes</taxon>
        <taxon>Hypocreomycetidae</taxon>
        <taxon>Hypocreales</taxon>
        <taxon>Clavicipitaceae</taxon>
        <taxon>Conoideocrella</taxon>
    </lineage>
</organism>
<proteinExistence type="predicted"/>
<comment type="subcellular location">
    <subcellularLocation>
        <location evidence="1">Nucleus</location>
    </subcellularLocation>
</comment>
<name>A0AAJ0FNP3_9HYPO</name>
<sequence length="268" mass="31113">MPLPSPENFDGRLEAKRFGWILQDSSWNEWYKIHGGCGLSRRLLHLVSQITYCAARFHQYPETFTTPTTVEYLERYLKEMRQWNGESTTDWEAAKMNPPEIDMIRTLPEGYVISSSNAMINATAEAWRIAVIIYLQCRLLRLSRNDAQVLANMSDLAKCISIMPTSGDLFTAQAPLFPVFLLGMLATEPQHKETARKWFEAVAETPARNSVPVLYESLKRIWSWIDRELVMTDFMVVEPHTLIKDRRSWWEDVVARIYETEDQVLCLT</sequence>
<dbReference type="GO" id="GO:0045944">
    <property type="term" value="P:positive regulation of transcription by RNA polymerase II"/>
    <property type="evidence" value="ECO:0007669"/>
    <property type="project" value="TreeGrafter"/>
</dbReference>
<dbReference type="PANTHER" id="PTHR37534:SF38">
    <property type="entry name" value="ZN(2)-C6 FUNGAL-TYPE DOMAIN-CONTAINING PROTEIN"/>
    <property type="match status" value="1"/>
</dbReference>
<dbReference type="Pfam" id="PF11951">
    <property type="entry name" value="Fungal_trans_2"/>
    <property type="match status" value="1"/>
</dbReference>
<dbReference type="GO" id="GO:0000976">
    <property type="term" value="F:transcription cis-regulatory region binding"/>
    <property type="evidence" value="ECO:0007669"/>
    <property type="project" value="TreeGrafter"/>
</dbReference>
<protein>
    <submittedName>
        <fullName evidence="3">Uncharacterized protein</fullName>
    </submittedName>
</protein>
<evidence type="ECO:0000256" key="1">
    <source>
        <dbReference type="ARBA" id="ARBA00004123"/>
    </source>
</evidence>
<evidence type="ECO:0000313" key="4">
    <source>
        <dbReference type="Proteomes" id="UP001251528"/>
    </source>
</evidence>
<reference evidence="3" key="1">
    <citation type="submission" date="2023-06" db="EMBL/GenBank/DDBJ databases">
        <title>Conoideocrella luteorostrata (Hypocreales: Clavicipitaceae), a potential biocontrol fungus for elongate hemlock scale in United States Christmas tree production areas.</title>
        <authorList>
            <person name="Barrett H."/>
            <person name="Lovett B."/>
            <person name="Macias A.M."/>
            <person name="Stajich J.E."/>
            <person name="Kasson M.T."/>
        </authorList>
    </citation>
    <scope>NUCLEOTIDE SEQUENCE</scope>
    <source>
        <strain evidence="3">ARSEF 14590</strain>
    </source>
</reference>
<evidence type="ECO:0000313" key="3">
    <source>
        <dbReference type="EMBL" id="KAK2591012.1"/>
    </source>
</evidence>
<dbReference type="GO" id="GO:0003700">
    <property type="term" value="F:DNA-binding transcription factor activity"/>
    <property type="evidence" value="ECO:0007669"/>
    <property type="project" value="TreeGrafter"/>
</dbReference>
<keyword evidence="2" id="KW-0539">Nucleus</keyword>
<evidence type="ECO:0000256" key="2">
    <source>
        <dbReference type="ARBA" id="ARBA00023242"/>
    </source>
</evidence>
<dbReference type="PANTHER" id="PTHR37534">
    <property type="entry name" value="TRANSCRIPTIONAL ACTIVATOR PROTEIN UGA3"/>
    <property type="match status" value="1"/>
</dbReference>
<gene>
    <name evidence="3" type="ORF">QQS21_011305</name>
</gene>
<keyword evidence="4" id="KW-1185">Reference proteome</keyword>
<comment type="caution">
    <text evidence="3">The sequence shown here is derived from an EMBL/GenBank/DDBJ whole genome shotgun (WGS) entry which is preliminary data.</text>
</comment>
<dbReference type="InterPro" id="IPR021858">
    <property type="entry name" value="Fun_TF"/>
</dbReference>